<protein>
    <recommendedName>
        <fullName evidence="3">NarG-like domain-containing protein</fullName>
    </recommendedName>
</protein>
<feature type="transmembrane region" description="Helical" evidence="1">
    <location>
        <begin position="5"/>
        <end position="24"/>
    </location>
</feature>
<organism evidence="2">
    <name type="scientific">marine sediment metagenome</name>
    <dbReference type="NCBI Taxonomy" id="412755"/>
    <lineage>
        <taxon>unclassified sequences</taxon>
        <taxon>metagenomes</taxon>
        <taxon>ecological metagenomes</taxon>
    </lineage>
</organism>
<accession>X1C0H6</accession>
<evidence type="ECO:0000313" key="2">
    <source>
        <dbReference type="EMBL" id="GAH00767.1"/>
    </source>
</evidence>
<evidence type="ECO:0008006" key="3">
    <source>
        <dbReference type="Google" id="ProtNLM"/>
    </source>
</evidence>
<feature type="non-terminal residue" evidence="2">
    <location>
        <position position="176"/>
    </location>
</feature>
<dbReference type="AlphaFoldDB" id="X1C0H6"/>
<name>X1C0H6_9ZZZZ</name>
<sequence>MAWGFFIYIPFYLLFIIIGGGFGLSETMENTSFFFYYAWVMDIVAPFIILGALWGIIRRYIFRPPRLEGEQTIEAMVILVTVFIHPMTHLFKEATAMALGYAPVGLGTSLPPISSALSQLFANASPSSVQMANTAFFWTHWGFVLFVLVFIAYSRYLHMIASIFNVLLQSPPPKGA</sequence>
<dbReference type="SUPFAM" id="SSF103501">
    <property type="entry name" value="Respiratory nitrate reductase 1 gamma chain"/>
    <property type="match status" value="1"/>
</dbReference>
<keyword evidence="1" id="KW-1133">Transmembrane helix</keyword>
<proteinExistence type="predicted"/>
<reference evidence="2" key="1">
    <citation type="journal article" date="2014" name="Front. Microbiol.">
        <title>High frequency of phylogenetically diverse reductive dehalogenase-homologous genes in deep subseafloor sedimentary metagenomes.</title>
        <authorList>
            <person name="Kawai M."/>
            <person name="Futagami T."/>
            <person name="Toyoda A."/>
            <person name="Takaki Y."/>
            <person name="Nishi S."/>
            <person name="Hori S."/>
            <person name="Arai W."/>
            <person name="Tsubouchi T."/>
            <person name="Morono Y."/>
            <person name="Uchiyama I."/>
            <person name="Ito T."/>
            <person name="Fujiyama A."/>
            <person name="Inagaki F."/>
            <person name="Takami H."/>
        </authorList>
    </citation>
    <scope>NUCLEOTIDE SEQUENCE</scope>
    <source>
        <strain evidence="2">Expedition CK06-06</strain>
    </source>
</reference>
<dbReference type="Gene3D" id="1.20.950.20">
    <property type="entry name" value="Transmembrane di-heme cytochromes, Chain C"/>
    <property type="match status" value="1"/>
</dbReference>
<feature type="transmembrane region" description="Helical" evidence="1">
    <location>
        <begin position="135"/>
        <end position="153"/>
    </location>
</feature>
<feature type="transmembrane region" description="Helical" evidence="1">
    <location>
        <begin position="36"/>
        <end position="61"/>
    </location>
</feature>
<gene>
    <name evidence="2" type="ORF">S01H4_41640</name>
</gene>
<evidence type="ECO:0000256" key="1">
    <source>
        <dbReference type="SAM" id="Phobius"/>
    </source>
</evidence>
<comment type="caution">
    <text evidence="2">The sequence shown here is derived from an EMBL/GenBank/DDBJ whole genome shotgun (WGS) entry which is preliminary data.</text>
</comment>
<keyword evidence="1" id="KW-0472">Membrane</keyword>
<keyword evidence="1" id="KW-0812">Transmembrane</keyword>
<dbReference type="InterPro" id="IPR036197">
    <property type="entry name" value="NarG-like_sf"/>
</dbReference>
<dbReference type="EMBL" id="BART01022792">
    <property type="protein sequence ID" value="GAH00767.1"/>
    <property type="molecule type" value="Genomic_DNA"/>
</dbReference>